<protein>
    <submittedName>
        <fullName evidence="1">Uncharacterized protein</fullName>
    </submittedName>
</protein>
<sequence length="64" mass="7181">MEAQTAPDPSEKLVELTVVILVLKLSNKQVNCYTGIWKMSLKMVSFGKRKGGYHVFCKSVAMVF</sequence>
<organism evidence="1 2">
    <name type="scientific">Paenibacillus harenae</name>
    <dbReference type="NCBI Taxonomy" id="306543"/>
    <lineage>
        <taxon>Bacteria</taxon>
        <taxon>Bacillati</taxon>
        <taxon>Bacillota</taxon>
        <taxon>Bacilli</taxon>
        <taxon>Bacillales</taxon>
        <taxon>Paenibacillaceae</taxon>
        <taxon>Paenibacillus</taxon>
    </lineage>
</organism>
<comment type="caution">
    <text evidence="1">The sequence shown here is derived from an EMBL/GenBank/DDBJ whole genome shotgun (WGS) entry which is preliminary data.</text>
</comment>
<accession>A0ABT9TXZ9</accession>
<dbReference type="Proteomes" id="UP001229346">
    <property type="component" value="Unassembled WGS sequence"/>
</dbReference>
<evidence type="ECO:0000313" key="1">
    <source>
        <dbReference type="EMBL" id="MDQ0112234.1"/>
    </source>
</evidence>
<dbReference type="EMBL" id="JAUSSU010000003">
    <property type="protein sequence ID" value="MDQ0112234.1"/>
    <property type="molecule type" value="Genomic_DNA"/>
</dbReference>
<gene>
    <name evidence="1" type="ORF">J2T15_001669</name>
</gene>
<reference evidence="1 2" key="1">
    <citation type="submission" date="2023-07" db="EMBL/GenBank/DDBJ databases">
        <title>Sorghum-associated microbial communities from plants grown in Nebraska, USA.</title>
        <authorList>
            <person name="Schachtman D."/>
        </authorList>
    </citation>
    <scope>NUCLEOTIDE SEQUENCE [LARGE SCALE GENOMIC DNA]</scope>
    <source>
        <strain evidence="1 2">CC482</strain>
    </source>
</reference>
<keyword evidence="2" id="KW-1185">Reference proteome</keyword>
<name>A0ABT9TXZ9_PAEHA</name>
<proteinExistence type="predicted"/>
<evidence type="ECO:0000313" key="2">
    <source>
        <dbReference type="Proteomes" id="UP001229346"/>
    </source>
</evidence>